<dbReference type="PANTHER" id="PTHR27008:SF585">
    <property type="entry name" value="PROTEIN KINASE DOMAIN-CONTAINING PROTEIN"/>
    <property type="match status" value="1"/>
</dbReference>
<dbReference type="Proteomes" id="UP000694886">
    <property type="component" value="Chromosome 7"/>
</dbReference>
<dbReference type="InterPro" id="IPR051809">
    <property type="entry name" value="Plant_receptor-like_S/T_kinase"/>
</dbReference>
<dbReference type="InterPro" id="IPR013210">
    <property type="entry name" value="LRR_N_plant-typ"/>
</dbReference>
<dbReference type="SUPFAM" id="SSF52047">
    <property type="entry name" value="RNI-like"/>
    <property type="match status" value="1"/>
</dbReference>
<comment type="catalytic activity">
    <reaction evidence="20">
        <text>L-threonyl-[protein] + ATP = O-phospho-L-threonyl-[protein] + ADP + H(+)</text>
        <dbReference type="Rhea" id="RHEA:46608"/>
        <dbReference type="Rhea" id="RHEA-COMP:11060"/>
        <dbReference type="Rhea" id="RHEA-COMP:11605"/>
        <dbReference type="ChEBI" id="CHEBI:15378"/>
        <dbReference type="ChEBI" id="CHEBI:30013"/>
        <dbReference type="ChEBI" id="CHEBI:30616"/>
        <dbReference type="ChEBI" id="CHEBI:61977"/>
        <dbReference type="ChEBI" id="CHEBI:456216"/>
        <dbReference type="EC" id="2.7.11.1"/>
    </reaction>
</comment>
<dbReference type="Gene3D" id="3.80.10.10">
    <property type="entry name" value="Ribonuclease Inhibitor"/>
    <property type="match status" value="4"/>
</dbReference>
<comment type="subcellular location">
    <subcellularLocation>
        <location evidence="1">Cell membrane</location>
        <topology evidence="1">Single-pass membrane protein</topology>
    </subcellularLocation>
    <subcellularLocation>
        <location evidence="2">Membrane</location>
        <topology evidence="2">Single-pass type I membrane protein</topology>
    </subcellularLocation>
</comment>
<evidence type="ECO:0000256" key="19">
    <source>
        <dbReference type="ARBA" id="ARBA00023180"/>
    </source>
</evidence>
<evidence type="ECO:0000256" key="23">
    <source>
        <dbReference type="SAM" id="Phobius"/>
    </source>
</evidence>
<dbReference type="Pfam" id="PF13855">
    <property type="entry name" value="LRR_8"/>
    <property type="match status" value="2"/>
</dbReference>
<name>A0AB32WIY5_THECC</name>
<feature type="binding site" evidence="22">
    <location>
        <position position="884"/>
    </location>
    <ligand>
        <name>ATP</name>
        <dbReference type="ChEBI" id="CHEBI:30616"/>
    </ligand>
</feature>
<dbReference type="SMART" id="SM00369">
    <property type="entry name" value="LRR_TYP"/>
    <property type="match status" value="13"/>
</dbReference>
<comment type="catalytic activity">
    <reaction evidence="21">
        <text>L-seryl-[protein] + ATP = O-phospho-L-seryl-[protein] + ADP + H(+)</text>
        <dbReference type="Rhea" id="RHEA:17989"/>
        <dbReference type="Rhea" id="RHEA-COMP:9863"/>
        <dbReference type="Rhea" id="RHEA-COMP:11604"/>
        <dbReference type="ChEBI" id="CHEBI:15378"/>
        <dbReference type="ChEBI" id="CHEBI:29999"/>
        <dbReference type="ChEBI" id="CHEBI:30616"/>
        <dbReference type="ChEBI" id="CHEBI:83421"/>
        <dbReference type="ChEBI" id="CHEBI:456216"/>
        <dbReference type="EC" id="2.7.11.1"/>
    </reaction>
</comment>
<dbReference type="GeneID" id="18594289"/>
<dbReference type="InterPro" id="IPR032675">
    <property type="entry name" value="LRR_dom_sf"/>
</dbReference>
<evidence type="ECO:0000256" key="4">
    <source>
        <dbReference type="ARBA" id="ARBA00012513"/>
    </source>
</evidence>
<evidence type="ECO:0000256" key="10">
    <source>
        <dbReference type="ARBA" id="ARBA00022692"/>
    </source>
</evidence>
<dbReference type="GO" id="GO:0004674">
    <property type="term" value="F:protein serine/threonine kinase activity"/>
    <property type="evidence" value="ECO:0007669"/>
    <property type="project" value="UniProtKB-KW"/>
</dbReference>
<dbReference type="PANTHER" id="PTHR27008">
    <property type="entry name" value="OS04G0122200 PROTEIN"/>
    <property type="match status" value="1"/>
</dbReference>
<dbReference type="Gene3D" id="1.10.510.10">
    <property type="entry name" value="Transferase(Phosphotransferase) domain 1"/>
    <property type="match status" value="1"/>
</dbReference>
<keyword evidence="8" id="KW-0433">Leucine-rich repeat</keyword>
<evidence type="ECO:0000256" key="13">
    <source>
        <dbReference type="ARBA" id="ARBA00022741"/>
    </source>
</evidence>
<keyword evidence="17 23" id="KW-0472">Membrane</keyword>
<evidence type="ECO:0000256" key="20">
    <source>
        <dbReference type="ARBA" id="ARBA00047899"/>
    </source>
</evidence>
<dbReference type="Gene3D" id="3.30.200.20">
    <property type="entry name" value="Phosphorylase Kinase, domain 1"/>
    <property type="match status" value="1"/>
</dbReference>
<protein>
    <recommendedName>
        <fullName evidence="4">non-specific serine/threonine protein kinase</fullName>
        <ecNumber evidence="4">2.7.11.1</ecNumber>
    </recommendedName>
</protein>
<dbReference type="FunFam" id="3.80.10.10:FF:000095">
    <property type="entry name" value="LRR receptor-like serine/threonine-protein kinase GSO1"/>
    <property type="match status" value="2"/>
</dbReference>
<organism evidence="25 26">
    <name type="scientific">Theobroma cacao</name>
    <name type="common">Cacao</name>
    <name type="synonym">Cocoa</name>
    <dbReference type="NCBI Taxonomy" id="3641"/>
    <lineage>
        <taxon>Eukaryota</taxon>
        <taxon>Viridiplantae</taxon>
        <taxon>Streptophyta</taxon>
        <taxon>Embryophyta</taxon>
        <taxon>Tracheophyta</taxon>
        <taxon>Spermatophyta</taxon>
        <taxon>Magnoliopsida</taxon>
        <taxon>eudicotyledons</taxon>
        <taxon>Gunneridae</taxon>
        <taxon>Pentapetalae</taxon>
        <taxon>rosids</taxon>
        <taxon>malvids</taxon>
        <taxon>Malvales</taxon>
        <taxon>Malvaceae</taxon>
        <taxon>Byttnerioideae</taxon>
        <taxon>Theobroma</taxon>
    </lineage>
</organism>
<dbReference type="PROSITE" id="PS00108">
    <property type="entry name" value="PROTEIN_KINASE_ST"/>
    <property type="match status" value="1"/>
</dbReference>
<keyword evidence="10 23" id="KW-0812">Transmembrane</keyword>
<evidence type="ECO:0000256" key="3">
    <source>
        <dbReference type="ARBA" id="ARBA00008684"/>
    </source>
</evidence>
<evidence type="ECO:0000256" key="6">
    <source>
        <dbReference type="ARBA" id="ARBA00022527"/>
    </source>
</evidence>
<dbReference type="InterPro" id="IPR008271">
    <property type="entry name" value="Ser/Thr_kinase_AS"/>
</dbReference>
<comment type="similarity">
    <text evidence="3">Belongs to the protein kinase superfamily. Ser/Thr protein kinase family.</text>
</comment>
<dbReference type="KEGG" id="tcc:18594289"/>
<keyword evidence="9" id="KW-0808">Transferase</keyword>
<dbReference type="InterPro" id="IPR011009">
    <property type="entry name" value="Kinase-like_dom_sf"/>
</dbReference>
<evidence type="ECO:0000256" key="14">
    <source>
        <dbReference type="ARBA" id="ARBA00022777"/>
    </source>
</evidence>
<evidence type="ECO:0000256" key="11">
    <source>
        <dbReference type="ARBA" id="ARBA00022729"/>
    </source>
</evidence>
<keyword evidence="13 22" id="KW-0547">Nucleotide-binding</keyword>
<keyword evidence="12" id="KW-0677">Repeat</keyword>
<accession>A0AB32WIY5</accession>
<evidence type="ECO:0000256" key="18">
    <source>
        <dbReference type="ARBA" id="ARBA00023170"/>
    </source>
</evidence>
<evidence type="ECO:0000256" key="21">
    <source>
        <dbReference type="ARBA" id="ARBA00048679"/>
    </source>
</evidence>
<dbReference type="Pfam" id="PF08263">
    <property type="entry name" value="LRRNT_2"/>
    <property type="match status" value="1"/>
</dbReference>
<keyword evidence="11" id="KW-0732">Signal</keyword>
<evidence type="ECO:0000256" key="16">
    <source>
        <dbReference type="ARBA" id="ARBA00022989"/>
    </source>
</evidence>
<keyword evidence="15 22" id="KW-0067">ATP-binding</keyword>
<dbReference type="InterPro" id="IPR001611">
    <property type="entry name" value="Leu-rich_rpt"/>
</dbReference>
<reference evidence="25" key="1">
    <citation type="journal article" date="1997" name="Nucleic Acids Res.">
        <title>tRNAscan-SE: a program for improved detection of transfer RNA genes in genomic sequence.</title>
        <authorList>
            <person name="Lowe T.M."/>
            <person name="Eddy S.R."/>
        </authorList>
    </citation>
    <scope>NUCLEOTIDE SEQUENCE [LARGE SCALE GENOMIC DNA]</scope>
    <source>
        <strain evidence="25">r\B97-61/B2</strain>
    </source>
</reference>
<gene>
    <name evidence="26" type="primary">LOC18594289</name>
</gene>
<dbReference type="FunFam" id="1.10.510.10:FF:000358">
    <property type="entry name" value="Putative leucine-rich repeat receptor-like serine/threonine-protein kinase"/>
    <property type="match status" value="1"/>
</dbReference>
<keyword evidence="16 23" id="KW-1133">Transmembrane helix</keyword>
<feature type="domain" description="Protein kinase" evidence="24">
    <location>
        <begin position="856"/>
        <end position="1136"/>
    </location>
</feature>
<evidence type="ECO:0000256" key="7">
    <source>
        <dbReference type="ARBA" id="ARBA00022553"/>
    </source>
</evidence>
<evidence type="ECO:0000256" key="8">
    <source>
        <dbReference type="ARBA" id="ARBA00022614"/>
    </source>
</evidence>
<dbReference type="EC" id="2.7.11.1" evidence="4"/>
<feature type="transmembrane region" description="Helical" evidence="23">
    <location>
        <begin position="797"/>
        <end position="818"/>
    </location>
</feature>
<keyword evidence="14" id="KW-0418">Kinase</keyword>
<dbReference type="RefSeq" id="XP_017979577.1">
    <property type="nucleotide sequence ID" value="XM_018124088.1"/>
</dbReference>
<dbReference type="AlphaFoldDB" id="A0AB32WIY5"/>
<evidence type="ECO:0000256" key="22">
    <source>
        <dbReference type="PROSITE-ProRule" id="PRU10141"/>
    </source>
</evidence>
<evidence type="ECO:0000256" key="15">
    <source>
        <dbReference type="ARBA" id="ARBA00022840"/>
    </source>
</evidence>
<dbReference type="FunFam" id="3.30.200.20:FF:000661">
    <property type="entry name" value="Serine-threonine protein kinase plant-type"/>
    <property type="match status" value="1"/>
</dbReference>
<evidence type="ECO:0000256" key="5">
    <source>
        <dbReference type="ARBA" id="ARBA00022475"/>
    </source>
</evidence>
<dbReference type="InterPro" id="IPR017441">
    <property type="entry name" value="Protein_kinase_ATP_BS"/>
</dbReference>
<keyword evidence="7" id="KW-0597">Phosphoprotein</keyword>
<dbReference type="InterPro" id="IPR003591">
    <property type="entry name" value="Leu-rich_rpt_typical-subtyp"/>
</dbReference>
<keyword evidence="5" id="KW-1003">Cell membrane</keyword>
<dbReference type="SUPFAM" id="SSF52058">
    <property type="entry name" value="L domain-like"/>
    <property type="match status" value="1"/>
</dbReference>
<dbReference type="GO" id="GO:0005886">
    <property type="term" value="C:plasma membrane"/>
    <property type="evidence" value="ECO:0007669"/>
    <property type="project" value="UniProtKB-SubCell"/>
</dbReference>
<sequence length="1147" mass="127015">MEKPCHLFSIALVISIQCYNIVCLSDQLALNRADEEALLALKAHIILDPGNILAKNWSNSISFCNWFGVSCGSRHKRVTALTLPGMSLNGTLPPQLGNLSFLTTLDLRDNNFHGNLPPELAKLRRLKSMILSKNYFSGEIPEQIGYLPRLQDLFLSGNELSGSIPLTIFNSSSLQRIVLATNNLEGSVPDDLCDHLPVIQMLEISFNNLSGKFSPNLERCRLLQILGLSNNRFTGTIPREFGNLTMLRELYLGFNNLEGEIPRELSRLVRLERFAVENSGLTGRIPSEMFNISTLKDFVVMNNSVSGSLPHDLCHRLPNLEKVFFYNNKLDGNFPADIGNCTMLQQLRLGRNNFTGVIPQEIGNLKHLEILRLSINSLTGPIPPGIFNMSTLKEISLAYNYFSGNLPSDIGTGLPNVEELLVGGNKLGGNIPDTISNASKLAFLELSENLFTGTIPKSLGNLESLLLLGLANNHFISDPSTPELSFITTLTKCRQLRTLAIAQNPLVGVFPPSIANLSTSLESFDASGCKIFGKIPGGFRNLSSLFSLSLSNNELTGPISNIFQNWTNLQRLYLSGNMFEGTIPDELCHLRNLGELFLRDNRFSGPIPRCFDNLTSLRIILLNSNNLSSNIPSTLLNLQGLLVLNLSSNSLSGSLAPEIGNLKVLTQIDLSKNTLVGHIPHNFGDLKDLTSLSLAHNNLQGSIPESFGHMVSMEFLDLSSNNLSGVIPKSLERLSFLKYLNVSFNTLEGEIPNGGPFGNFSARSFINNHALCGSPRLLVPPCNSSTFRRSRTTTMHVLRYVLPTISLIILITVLFIVFKRYQNKKTNPPAVTEDSLPLATWRRVSYYELLQATNGFSESNFIGSGSFGTVYRGTLQDEMTIAIKIFNLQLEGAFRSFDVECEVMRNIRHRNLVKIISSCCTIDFKALVLEFMPNGSLEKWLYSPEYFLDIMQRLNIMIEVASALEYLHFGNSTPVIHCDLKPSNVLLDEEMVAHVCDFGMAKLLGEGNSLTQTITLATMGYMAPEYGSTGIVSTRGDVYNYGILVMETFTGRKPTNEMFAGEMNLKSWVKESLPHAITEVADAALLGEKKESFMVKTSCISSVLQLALDCCAESPRERKDMKDVVVTLTKIKEKFLKDIGRTQSLYL</sequence>
<proteinExistence type="inferred from homology"/>
<evidence type="ECO:0000256" key="2">
    <source>
        <dbReference type="ARBA" id="ARBA00004479"/>
    </source>
</evidence>
<dbReference type="SUPFAM" id="SSF56112">
    <property type="entry name" value="Protein kinase-like (PK-like)"/>
    <property type="match status" value="1"/>
</dbReference>
<dbReference type="SMART" id="SM00220">
    <property type="entry name" value="S_TKc"/>
    <property type="match status" value="1"/>
</dbReference>
<evidence type="ECO:0000256" key="12">
    <source>
        <dbReference type="ARBA" id="ARBA00022737"/>
    </source>
</evidence>
<evidence type="ECO:0000313" key="25">
    <source>
        <dbReference type="Proteomes" id="UP000694886"/>
    </source>
</evidence>
<evidence type="ECO:0000313" key="26">
    <source>
        <dbReference type="RefSeq" id="XP_017979577.1"/>
    </source>
</evidence>
<evidence type="ECO:0000256" key="9">
    <source>
        <dbReference type="ARBA" id="ARBA00022679"/>
    </source>
</evidence>
<dbReference type="Pfam" id="PF07714">
    <property type="entry name" value="PK_Tyr_Ser-Thr"/>
    <property type="match status" value="1"/>
</dbReference>
<dbReference type="InterPro" id="IPR000719">
    <property type="entry name" value="Prot_kinase_dom"/>
</dbReference>
<keyword evidence="19" id="KW-0325">Glycoprotein</keyword>
<keyword evidence="6" id="KW-0723">Serine/threonine-protein kinase</keyword>
<dbReference type="PROSITE" id="PS00107">
    <property type="entry name" value="PROTEIN_KINASE_ATP"/>
    <property type="match status" value="1"/>
</dbReference>
<dbReference type="Gramene" id="Tc07v2_t009840.1">
    <property type="protein sequence ID" value="Tc07v2_p009840.1"/>
    <property type="gene ID" value="Tc07v2_g009840"/>
</dbReference>
<dbReference type="FunFam" id="3.80.10.10:FF:000101">
    <property type="entry name" value="LRR receptor-like serine/threonine-protein kinase ERECTA"/>
    <property type="match status" value="1"/>
</dbReference>
<dbReference type="CDD" id="cd14066">
    <property type="entry name" value="STKc_IRAK"/>
    <property type="match status" value="1"/>
</dbReference>
<reference evidence="26" key="2">
    <citation type="submission" date="2025-08" db="UniProtKB">
        <authorList>
            <consortium name="RefSeq"/>
        </authorList>
    </citation>
    <scope>IDENTIFICATION</scope>
</reference>
<dbReference type="GO" id="GO:0005524">
    <property type="term" value="F:ATP binding"/>
    <property type="evidence" value="ECO:0007669"/>
    <property type="project" value="UniProtKB-UniRule"/>
</dbReference>
<evidence type="ECO:0000256" key="1">
    <source>
        <dbReference type="ARBA" id="ARBA00004162"/>
    </source>
</evidence>
<evidence type="ECO:0000259" key="24">
    <source>
        <dbReference type="PROSITE" id="PS50011"/>
    </source>
</evidence>
<keyword evidence="18" id="KW-0675">Receptor</keyword>
<dbReference type="InterPro" id="IPR001245">
    <property type="entry name" value="Ser-Thr/Tyr_kinase_cat_dom"/>
</dbReference>
<evidence type="ECO:0000256" key="17">
    <source>
        <dbReference type="ARBA" id="ARBA00023136"/>
    </source>
</evidence>
<dbReference type="PROSITE" id="PS50011">
    <property type="entry name" value="PROTEIN_KINASE_DOM"/>
    <property type="match status" value="1"/>
</dbReference>
<dbReference type="Pfam" id="PF00560">
    <property type="entry name" value="LRR_1"/>
    <property type="match status" value="10"/>
</dbReference>